<dbReference type="PANTHER" id="PTHR42734:SF5">
    <property type="entry name" value="IRON TRANSPORT SYSTEM ATP-BINDING PROTEIN HI_0361-RELATED"/>
    <property type="match status" value="1"/>
</dbReference>
<dbReference type="GO" id="GO:0005524">
    <property type="term" value="F:ATP binding"/>
    <property type="evidence" value="ECO:0007669"/>
    <property type="project" value="UniProtKB-KW"/>
</dbReference>
<dbReference type="SMART" id="SM00382">
    <property type="entry name" value="AAA"/>
    <property type="match status" value="1"/>
</dbReference>
<evidence type="ECO:0000259" key="5">
    <source>
        <dbReference type="PROSITE" id="PS50893"/>
    </source>
</evidence>
<evidence type="ECO:0000256" key="2">
    <source>
        <dbReference type="ARBA" id="ARBA00022448"/>
    </source>
</evidence>
<dbReference type="RefSeq" id="WP_229638737.1">
    <property type="nucleotide sequence ID" value="NZ_JADWDC010000003.1"/>
</dbReference>
<evidence type="ECO:0000313" key="6">
    <source>
        <dbReference type="EMBL" id="MCC0175737.1"/>
    </source>
</evidence>
<feature type="domain" description="ABC transporter" evidence="5">
    <location>
        <begin position="2"/>
        <end position="234"/>
    </location>
</feature>
<dbReference type="PANTHER" id="PTHR42734">
    <property type="entry name" value="METAL TRANSPORT SYSTEM ATP-BINDING PROTEIN TM_0124-RELATED"/>
    <property type="match status" value="1"/>
</dbReference>
<dbReference type="CDD" id="cd03235">
    <property type="entry name" value="ABC_Metallic_Cations"/>
    <property type="match status" value="1"/>
</dbReference>
<keyword evidence="7" id="KW-1185">Reference proteome</keyword>
<organism evidence="6 7">
    <name type="scientific">Waterburya agarophytonicola KI4</name>
    <dbReference type="NCBI Taxonomy" id="2874699"/>
    <lineage>
        <taxon>Bacteria</taxon>
        <taxon>Bacillati</taxon>
        <taxon>Cyanobacteriota</taxon>
        <taxon>Cyanophyceae</taxon>
        <taxon>Pleurocapsales</taxon>
        <taxon>Hyellaceae</taxon>
        <taxon>Waterburya</taxon>
        <taxon>Waterburya agarophytonicola</taxon>
    </lineage>
</organism>
<dbReference type="Pfam" id="PF00005">
    <property type="entry name" value="ABC_tran"/>
    <property type="match status" value="1"/>
</dbReference>
<name>A0A964FED0_9CYAN</name>
<evidence type="ECO:0000256" key="4">
    <source>
        <dbReference type="ARBA" id="ARBA00022840"/>
    </source>
</evidence>
<dbReference type="AlphaFoldDB" id="A0A964FED0"/>
<accession>A0A964FED0</accession>
<dbReference type="GO" id="GO:0016887">
    <property type="term" value="F:ATP hydrolysis activity"/>
    <property type="evidence" value="ECO:0007669"/>
    <property type="project" value="InterPro"/>
</dbReference>
<dbReference type="PROSITE" id="PS50893">
    <property type="entry name" value="ABC_TRANSPORTER_2"/>
    <property type="match status" value="1"/>
</dbReference>
<dbReference type="SUPFAM" id="SSF52540">
    <property type="entry name" value="P-loop containing nucleoside triphosphate hydrolases"/>
    <property type="match status" value="1"/>
</dbReference>
<keyword evidence="4 6" id="KW-0067">ATP-binding</keyword>
<dbReference type="InterPro" id="IPR003439">
    <property type="entry name" value="ABC_transporter-like_ATP-bd"/>
</dbReference>
<sequence length="264" mass="29692">MLEVRNLSVSYRHTWAVERVSFVLQPGQVAGLLGSNGAGKSSLIKAILGLIPCASGAIYWKNKPVTKQLNKVAYVSQRSQIDWDYPVTVEKVAMMGRISSTGWFRSHSKHSHLLVRQALERVGMWQYRASQIRELSGGQQQRVFLARAIAQDAELFLFDEPFNNVDSQTESIIFDIFAELKAQQKALLVISHDLSETLENYDKLLLLNKKLIAAGSIETVLTNENINKAYNRYLPVGNSDQRGFPSLPLLTNQKTPELQKSTRC</sequence>
<keyword evidence="2" id="KW-0813">Transport</keyword>
<comment type="similarity">
    <text evidence="1">Belongs to the ABC transporter superfamily.</text>
</comment>
<evidence type="ECO:0000256" key="1">
    <source>
        <dbReference type="ARBA" id="ARBA00005417"/>
    </source>
</evidence>
<dbReference type="InterPro" id="IPR050153">
    <property type="entry name" value="Metal_Ion_Import_ABC"/>
</dbReference>
<proteinExistence type="inferred from homology"/>
<dbReference type="Gene3D" id="3.40.50.300">
    <property type="entry name" value="P-loop containing nucleotide triphosphate hydrolases"/>
    <property type="match status" value="1"/>
</dbReference>
<evidence type="ECO:0000313" key="7">
    <source>
        <dbReference type="Proteomes" id="UP000729733"/>
    </source>
</evidence>
<evidence type="ECO:0000256" key="3">
    <source>
        <dbReference type="ARBA" id="ARBA00022741"/>
    </source>
</evidence>
<comment type="caution">
    <text evidence="6">The sequence shown here is derived from an EMBL/GenBank/DDBJ whole genome shotgun (WGS) entry which is preliminary data.</text>
</comment>
<reference evidence="6" key="1">
    <citation type="journal article" date="2021" name="Antonie Van Leeuwenhoek">
        <title>Draft genome and description of Waterburya agarophytonicola gen. nov. sp. nov. (Pleurocapsales, Cyanobacteria): a seaweed symbiont.</title>
        <authorList>
            <person name="Bonthond G."/>
            <person name="Shalygin S."/>
            <person name="Bayer T."/>
            <person name="Weinberger F."/>
        </authorList>
    </citation>
    <scope>NUCLEOTIDE SEQUENCE</scope>
    <source>
        <strain evidence="6">KI4</strain>
    </source>
</reference>
<dbReference type="Proteomes" id="UP000729733">
    <property type="component" value="Unassembled WGS sequence"/>
</dbReference>
<protein>
    <submittedName>
        <fullName evidence="6">Metal ABC transporter ATP-binding protein</fullName>
    </submittedName>
</protein>
<dbReference type="InterPro" id="IPR003593">
    <property type="entry name" value="AAA+_ATPase"/>
</dbReference>
<dbReference type="InterPro" id="IPR017871">
    <property type="entry name" value="ABC_transporter-like_CS"/>
</dbReference>
<dbReference type="EMBL" id="JADWDC010000003">
    <property type="protein sequence ID" value="MCC0175737.1"/>
    <property type="molecule type" value="Genomic_DNA"/>
</dbReference>
<dbReference type="PROSITE" id="PS00211">
    <property type="entry name" value="ABC_TRANSPORTER_1"/>
    <property type="match status" value="1"/>
</dbReference>
<gene>
    <name evidence="6" type="ORF">I4641_01925</name>
</gene>
<keyword evidence="3" id="KW-0547">Nucleotide-binding</keyword>
<dbReference type="InterPro" id="IPR027417">
    <property type="entry name" value="P-loop_NTPase"/>
</dbReference>